<evidence type="ECO:0000256" key="6">
    <source>
        <dbReference type="ARBA" id="ARBA00022960"/>
    </source>
</evidence>
<dbReference type="InterPro" id="IPR000095">
    <property type="entry name" value="CRIB_dom"/>
</dbReference>
<keyword evidence="13" id="KW-1185">Reference proteome</keyword>
<dbReference type="GO" id="GO:0035023">
    <property type="term" value="P:regulation of Rho protein signal transduction"/>
    <property type="evidence" value="ECO:0007669"/>
    <property type="project" value="InterPro"/>
</dbReference>
<protein>
    <submittedName>
        <fullName evidence="12">P21-Rho-binding domain</fullName>
    </submittedName>
</protein>
<feature type="domain" description="CRIB" evidence="11">
    <location>
        <begin position="46"/>
        <end position="59"/>
    </location>
</feature>
<dbReference type="InterPro" id="IPR039056">
    <property type="entry name" value="SPEC"/>
</dbReference>
<accession>A0AAW1MFT3</accession>
<reference evidence="12 13" key="1">
    <citation type="journal article" date="2024" name="BMC Genomics">
        <title>De novo assembly and annotation of Popillia japonica's genome with initial clues to its potential as an invasive pest.</title>
        <authorList>
            <person name="Cucini C."/>
            <person name="Boschi S."/>
            <person name="Funari R."/>
            <person name="Cardaioli E."/>
            <person name="Iannotti N."/>
            <person name="Marturano G."/>
            <person name="Paoli F."/>
            <person name="Bruttini M."/>
            <person name="Carapelli A."/>
            <person name="Frati F."/>
            <person name="Nardi F."/>
        </authorList>
    </citation>
    <scope>NUCLEOTIDE SEQUENCE [LARGE SCALE GENOMIC DNA]</scope>
    <source>
        <strain evidence="12">DMR45628</strain>
    </source>
</reference>
<dbReference type="FunFam" id="3.90.810.10:FF:000004">
    <property type="entry name" value="CDC42 small effector protein 2"/>
    <property type="match status" value="1"/>
</dbReference>
<evidence type="ECO:0000256" key="4">
    <source>
        <dbReference type="ARBA" id="ARBA00022475"/>
    </source>
</evidence>
<name>A0AAW1MFT3_POPJA</name>
<keyword evidence="10" id="KW-0449">Lipoprotein</keyword>
<dbReference type="PROSITE" id="PS50108">
    <property type="entry name" value="CRIB"/>
    <property type="match status" value="1"/>
</dbReference>
<dbReference type="Gene3D" id="3.90.810.10">
    <property type="entry name" value="CRIB domain"/>
    <property type="match status" value="1"/>
</dbReference>
<gene>
    <name evidence="12" type="ORF">QE152_g7143</name>
</gene>
<evidence type="ECO:0000256" key="8">
    <source>
        <dbReference type="ARBA" id="ARBA00023139"/>
    </source>
</evidence>
<dbReference type="PANTHER" id="PTHR13502">
    <property type="entry name" value="CDC42 SMALL EFFECTOR PROTEIN HOMOLOG"/>
    <property type="match status" value="1"/>
</dbReference>
<dbReference type="Pfam" id="PF00786">
    <property type="entry name" value="PBD"/>
    <property type="match status" value="1"/>
</dbReference>
<evidence type="ECO:0000256" key="7">
    <source>
        <dbReference type="ARBA" id="ARBA00023136"/>
    </source>
</evidence>
<keyword evidence="7" id="KW-0472">Membrane</keyword>
<evidence type="ECO:0000256" key="9">
    <source>
        <dbReference type="ARBA" id="ARBA00023212"/>
    </source>
</evidence>
<evidence type="ECO:0000256" key="5">
    <source>
        <dbReference type="ARBA" id="ARBA00022490"/>
    </source>
</evidence>
<comment type="caution">
    <text evidence="12">The sequence shown here is derived from an EMBL/GenBank/DDBJ whole genome shotgun (WGS) entry which is preliminary data.</text>
</comment>
<dbReference type="CDD" id="cd00132">
    <property type="entry name" value="CRIB"/>
    <property type="match status" value="1"/>
</dbReference>
<comment type="subcellular location">
    <subcellularLocation>
        <location evidence="1">Cell membrane</location>
        <topology evidence="1">Lipid-anchor</topology>
    </subcellularLocation>
    <subcellularLocation>
        <location evidence="2">Cytoplasm</location>
        <location evidence="2">Cytoskeleton</location>
    </subcellularLocation>
</comment>
<dbReference type="GO" id="GO:0005886">
    <property type="term" value="C:plasma membrane"/>
    <property type="evidence" value="ECO:0007669"/>
    <property type="project" value="UniProtKB-SubCell"/>
</dbReference>
<dbReference type="GO" id="GO:0031267">
    <property type="term" value="F:small GTPase binding"/>
    <property type="evidence" value="ECO:0007669"/>
    <property type="project" value="InterPro"/>
</dbReference>
<keyword evidence="9" id="KW-0206">Cytoskeleton</keyword>
<dbReference type="PANTHER" id="PTHR13502:SF6">
    <property type="entry name" value="CDC42 SMALL EFFECTOR PROTEIN HOMOLOG"/>
    <property type="match status" value="1"/>
</dbReference>
<dbReference type="AlphaFoldDB" id="A0AAW1MFT3"/>
<evidence type="ECO:0000313" key="13">
    <source>
        <dbReference type="Proteomes" id="UP001458880"/>
    </source>
</evidence>
<evidence type="ECO:0000256" key="10">
    <source>
        <dbReference type="ARBA" id="ARBA00023288"/>
    </source>
</evidence>
<evidence type="ECO:0000256" key="3">
    <source>
        <dbReference type="ARBA" id="ARBA00005720"/>
    </source>
</evidence>
<evidence type="ECO:0000256" key="1">
    <source>
        <dbReference type="ARBA" id="ARBA00004193"/>
    </source>
</evidence>
<evidence type="ECO:0000256" key="2">
    <source>
        <dbReference type="ARBA" id="ARBA00004245"/>
    </source>
</evidence>
<keyword evidence="6" id="KW-0133">Cell shape</keyword>
<proteinExistence type="inferred from homology"/>
<keyword evidence="8" id="KW-0564">Palmitate</keyword>
<dbReference type="Proteomes" id="UP001458880">
    <property type="component" value="Unassembled WGS sequence"/>
</dbReference>
<comment type="similarity">
    <text evidence="3">Belongs to the CDC42SE/SPEC family.</text>
</comment>
<sequence length="94" mass="10777">MTGNTGTVPQFSDIKKMAAVSELWVSWFTCCVTQPQKRRHIDRSMIGEPTNFQHTAHIGSRDVEMPNDQLTALHMQMKSKGGYETTYKEPDWCQ</sequence>
<evidence type="ECO:0000313" key="12">
    <source>
        <dbReference type="EMBL" id="KAK9745124.1"/>
    </source>
</evidence>
<dbReference type="EMBL" id="JASPKY010000051">
    <property type="protein sequence ID" value="KAK9745124.1"/>
    <property type="molecule type" value="Genomic_DNA"/>
</dbReference>
<dbReference type="GO" id="GO:0008360">
    <property type="term" value="P:regulation of cell shape"/>
    <property type="evidence" value="ECO:0007669"/>
    <property type="project" value="UniProtKB-KW"/>
</dbReference>
<dbReference type="GO" id="GO:0005856">
    <property type="term" value="C:cytoskeleton"/>
    <property type="evidence" value="ECO:0007669"/>
    <property type="project" value="UniProtKB-SubCell"/>
</dbReference>
<organism evidence="12 13">
    <name type="scientific">Popillia japonica</name>
    <name type="common">Japanese beetle</name>
    <dbReference type="NCBI Taxonomy" id="7064"/>
    <lineage>
        <taxon>Eukaryota</taxon>
        <taxon>Metazoa</taxon>
        <taxon>Ecdysozoa</taxon>
        <taxon>Arthropoda</taxon>
        <taxon>Hexapoda</taxon>
        <taxon>Insecta</taxon>
        <taxon>Pterygota</taxon>
        <taxon>Neoptera</taxon>
        <taxon>Endopterygota</taxon>
        <taxon>Coleoptera</taxon>
        <taxon>Polyphaga</taxon>
        <taxon>Scarabaeiformia</taxon>
        <taxon>Scarabaeidae</taxon>
        <taxon>Rutelinae</taxon>
        <taxon>Popillia</taxon>
    </lineage>
</organism>
<evidence type="ECO:0000259" key="11">
    <source>
        <dbReference type="PROSITE" id="PS50108"/>
    </source>
</evidence>
<dbReference type="InterPro" id="IPR036936">
    <property type="entry name" value="CRIB_dom_sf"/>
</dbReference>
<keyword evidence="4" id="KW-1003">Cell membrane</keyword>
<keyword evidence="5" id="KW-0963">Cytoplasm</keyword>